<reference evidence="1 2" key="1">
    <citation type="submission" date="2014-04" db="EMBL/GenBank/DDBJ databases">
        <authorList>
            <consortium name="DOE Joint Genome Institute"/>
            <person name="Kuo A."/>
            <person name="Ruytinx J."/>
            <person name="Rineau F."/>
            <person name="Colpaert J."/>
            <person name="Kohler A."/>
            <person name="Nagy L.G."/>
            <person name="Floudas D."/>
            <person name="Copeland A."/>
            <person name="Barry K.W."/>
            <person name="Cichocki N."/>
            <person name="Veneault-Fourrey C."/>
            <person name="LaButti K."/>
            <person name="Lindquist E.A."/>
            <person name="Lipzen A."/>
            <person name="Lundell T."/>
            <person name="Morin E."/>
            <person name="Murat C."/>
            <person name="Sun H."/>
            <person name="Tunlid A."/>
            <person name="Henrissat B."/>
            <person name="Grigoriev I.V."/>
            <person name="Hibbett D.S."/>
            <person name="Martin F."/>
            <person name="Nordberg H.P."/>
            <person name="Cantor M.N."/>
            <person name="Hua S.X."/>
        </authorList>
    </citation>
    <scope>NUCLEOTIDE SEQUENCE [LARGE SCALE GENOMIC DNA]</scope>
    <source>
        <strain evidence="1 2">UH-Slu-Lm8-n1</strain>
    </source>
</reference>
<proteinExistence type="predicted"/>
<evidence type="ECO:0000313" key="2">
    <source>
        <dbReference type="Proteomes" id="UP000054485"/>
    </source>
</evidence>
<dbReference type="HOGENOM" id="CLU_1961033_0_0_1"/>
<reference evidence="2" key="2">
    <citation type="submission" date="2015-01" db="EMBL/GenBank/DDBJ databases">
        <title>Evolutionary Origins and Diversification of the Mycorrhizal Mutualists.</title>
        <authorList>
            <consortium name="DOE Joint Genome Institute"/>
            <consortium name="Mycorrhizal Genomics Consortium"/>
            <person name="Kohler A."/>
            <person name="Kuo A."/>
            <person name="Nagy L.G."/>
            <person name="Floudas D."/>
            <person name="Copeland A."/>
            <person name="Barry K.W."/>
            <person name="Cichocki N."/>
            <person name="Veneault-Fourrey C."/>
            <person name="LaButti K."/>
            <person name="Lindquist E.A."/>
            <person name="Lipzen A."/>
            <person name="Lundell T."/>
            <person name="Morin E."/>
            <person name="Murat C."/>
            <person name="Riley R."/>
            <person name="Ohm R."/>
            <person name="Sun H."/>
            <person name="Tunlid A."/>
            <person name="Henrissat B."/>
            <person name="Grigoriev I.V."/>
            <person name="Hibbett D.S."/>
            <person name="Martin F."/>
        </authorList>
    </citation>
    <scope>NUCLEOTIDE SEQUENCE [LARGE SCALE GENOMIC DNA]</scope>
    <source>
        <strain evidence="2">UH-Slu-Lm8-n1</strain>
    </source>
</reference>
<gene>
    <name evidence="1" type="ORF">CY34DRAFT_456903</name>
</gene>
<dbReference type="AlphaFoldDB" id="A0A0D0B8G0"/>
<sequence length="128" mass="14874">MVLPPRWDNAHVARVHRTPKDPSMSIYRHQTHPLALFLHSRSSSKPSITDTSIRGCSFYDKHLGNPSKVYWKRTGIPTMHPFQAWRVPYSYAVHQHHNSRLTTALSVHHLQITIQTRHKRSTGVRPIE</sequence>
<name>A0A0D0B8G0_9AGAM</name>
<organism evidence="1 2">
    <name type="scientific">Suillus luteus UH-Slu-Lm8-n1</name>
    <dbReference type="NCBI Taxonomy" id="930992"/>
    <lineage>
        <taxon>Eukaryota</taxon>
        <taxon>Fungi</taxon>
        <taxon>Dikarya</taxon>
        <taxon>Basidiomycota</taxon>
        <taxon>Agaricomycotina</taxon>
        <taxon>Agaricomycetes</taxon>
        <taxon>Agaricomycetidae</taxon>
        <taxon>Boletales</taxon>
        <taxon>Suillineae</taxon>
        <taxon>Suillaceae</taxon>
        <taxon>Suillus</taxon>
    </lineage>
</organism>
<accession>A0A0D0B8G0</accession>
<protein>
    <submittedName>
        <fullName evidence="1">Uncharacterized protein</fullName>
    </submittedName>
</protein>
<evidence type="ECO:0000313" key="1">
    <source>
        <dbReference type="EMBL" id="KIK46089.1"/>
    </source>
</evidence>
<dbReference type="EMBL" id="KN835163">
    <property type="protein sequence ID" value="KIK46089.1"/>
    <property type="molecule type" value="Genomic_DNA"/>
</dbReference>
<dbReference type="Proteomes" id="UP000054485">
    <property type="component" value="Unassembled WGS sequence"/>
</dbReference>
<dbReference type="InParanoid" id="A0A0D0B8G0"/>
<keyword evidence="2" id="KW-1185">Reference proteome</keyword>